<evidence type="ECO:0000313" key="2">
    <source>
        <dbReference type="Proteomes" id="UP000824890"/>
    </source>
</evidence>
<feature type="non-terminal residue" evidence="1">
    <location>
        <position position="1"/>
    </location>
</feature>
<dbReference type="InterPro" id="IPR052423">
    <property type="entry name" value="EMIR"/>
</dbReference>
<sequence>FQEVTQLFASYGVWDMDIHHVAKEIGWFLVLTCVVHSCSEVIDPAAIFSMLYGSEHFEEYIGQLDVVSMASLDILSERDQTDTKMIIEKMRIAFGCRLLRRKEREEKLAQILKDRLNGSTYMSRTKTNLLAMLKLKQAAIELGKKDINFGVPFLAEWFRTKGHLFKSQVTAATGSSSSHCQERSSCKGQGVKNFGEDLQKNKIASESDPLVRAELHKINGNCQDRDAST</sequence>
<organism evidence="1 2">
    <name type="scientific">Brassica napus</name>
    <name type="common">Rape</name>
    <dbReference type="NCBI Taxonomy" id="3708"/>
    <lineage>
        <taxon>Eukaryota</taxon>
        <taxon>Viridiplantae</taxon>
        <taxon>Streptophyta</taxon>
        <taxon>Embryophyta</taxon>
        <taxon>Tracheophyta</taxon>
        <taxon>Spermatophyta</taxon>
        <taxon>Magnoliopsida</taxon>
        <taxon>eudicotyledons</taxon>
        <taxon>Gunneridae</taxon>
        <taxon>Pentapetalae</taxon>
        <taxon>rosids</taxon>
        <taxon>malvids</taxon>
        <taxon>Brassicales</taxon>
        <taxon>Brassicaceae</taxon>
        <taxon>Brassiceae</taxon>
        <taxon>Brassica</taxon>
    </lineage>
</organism>
<dbReference type="PANTHER" id="PTHR44094">
    <property type="entry name" value="DNAJ HEAT SHOCK N-TERMINAL DOMAIN-CONTAINING PROTEIN"/>
    <property type="match status" value="1"/>
</dbReference>
<proteinExistence type="predicted"/>
<comment type="caution">
    <text evidence="1">The sequence shown here is derived from an EMBL/GenBank/DDBJ whole genome shotgun (WGS) entry which is preliminary data.</text>
</comment>
<dbReference type="PANTHER" id="PTHR44094:SF19">
    <property type="entry name" value="DNAJ HEAT SHOCK N-TERMINAL DOMAIN-CONTAINING PROTEIN"/>
    <property type="match status" value="1"/>
</dbReference>
<evidence type="ECO:0000313" key="1">
    <source>
        <dbReference type="EMBL" id="KAH0868703.1"/>
    </source>
</evidence>
<dbReference type="EMBL" id="JAGKQM010000017">
    <property type="protein sequence ID" value="KAH0868703.1"/>
    <property type="molecule type" value="Genomic_DNA"/>
</dbReference>
<protein>
    <submittedName>
        <fullName evidence="1">Uncharacterized protein</fullName>
    </submittedName>
</protein>
<reference evidence="1 2" key="1">
    <citation type="submission" date="2021-05" db="EMBL/GenBank/DDBJ databases">
        <title>Genome Assembly of Synthetic Allotetraploid Brassica napus Reveals Homoeologous Exchanges between Subgenomes.</title>
        <authorList>
            <person name="Davis J.T."/>
        </authorList>
    </citation>
    <scope>NUCLEOTIDE SEQUENCE [LARGE SCALE GENOMIC DNA]</scope>
    <source>
        <strain evidence="2">cv. Da-Ae</strain>
        <tissue evidence="1">Seedling</tissue>
    </source>
</reference>
<accession>A0ABQ7YKR3</accession>
<name>A0ABQ7YKR3_BRANA</name>
<gene>
    <name evidence="1" type="ORF">HID58_075725</name>
</gene>
<keyword evidence="2" id="KW-1185">Reference proteome</keyword>
<dbReference type="Proteomes" id="UP000824890">
    <property type="component" value="Unassembled WGS sequence"/>
</dbReference>